<dbReference type="InterPro" id="IPR058627">
    <property type="entry name" value="MdtA-like_C"/>
</dbReference>
<comment type="similarity">
    <text evidence="2">Belongs to the membrane fusion protein (MFP) (TC 8.A.1) family.</text>
</comment>
<dbReference type="PANTHER" id="PTHR30469:SF36">
    <property type="entry name" value="BLL3903 PROTEIN"/>
    <property type="match status" value="1"/>
</dbReference>
<feature type="domain" description="Multidrug resistance protein MdtA-like C-terminal permuted SH3" evidence="12">
    <location>
        <begin position="297"/>
        <end position="356"/>
    </location>
</feature>
<dbReference type="Pfam" id="PF25967">
    <property type="entry name" value="RND-MFP_C"/>
    <property type="match status" value="1"/>
</dbReference>
<evidence type="ECO:0000256" key="1">
    <source>
        <dbReference type="ARBA" id="ARBA00004236"/>
    </source>
</evidence>
<dbReference type="OrthoDB" id="9783047at2"/>
<dbReference type="InterPro" id="IPR058626">
    <property type="entry name" value="MdtA-like_b-barrel"/>
</dbReference>
<comment type="caution">
    <text evidence="13">The sequence shown here is derived from an EMBL/GenBank/DDBJ whole genome shotgun (WGS) entry which is preliminary data.</text>
</comment>
<feature type="domain" description="Multidrug resistance protein MdtA-like alpha-helical hairpin" evidence="9">
    <location>
        <begin position="108"/>
        <end position="174"/>
    </location>
</feature>
<dbReference type="EMBL" id="SLZQ01000009">
    <property type="protein sequence ID" value="TCS35717.1"/>
    <property type="molecule type" value="Genomic_DNA"/>
</dbReference>
<feature type="region of interest" description="Disordered" evidence="7">
    <location>
        <begin position="355"/>
        <end position="392"/>
    </location>
</feature>
<sequence>MHVTRKQLTVGAILIIVAVAAYFFWSGKPEGQSQKPRSQVQTIKSVQAQKKSIPVMVRANGYVTAINTVEVRPQVQNVVRAIHVREGQEVKAGQLLFTLDPRSDEAAVANARAQLSRNRAALAEAEATLRRNQDLLAQQFISQAAVDTARSQVEALRGAVQGDEATIRASRVALGHNTIAASIAGRIGAISVRPGSLAQPTGNPMLTISQLDPIAVSFSVAEKELSHILASYPKGDAPVVAQLANGTEIKGKLVFIDNAADTQTGTVRMKAEFANADHRMWPGNYVAVRMVARTLPDAVVVPAQAVVTGPERQFIYVVSQDETVKARNIEVLTIEQGQAAVAGIEPGARVVVEGTQNLRPGSKVQEANVKDGKGSGPETEGGNADKTRKNAA</sequence>
<comment type="subcellular location">
    <subcellularLocation>
        <location evidence="1">Cell membrane</location>
    </subcellularLocation>
</comment>
<dbReference type="Gene3D" id="1.10.287.470">
    <property type="entry name" value="Helix hairpin bin"/>
    <property type="match status" value="1"/>
</dbReference>
<dbReference type="InterPro" id="IPR058624">
    <property type="entry name" value="MdtA-like_HH"/>
</dbReference>
<dbReference type="Pfam" id="PF25876">
    <property type="entry name" value="HH_MFP_RND"/>
    <property type="match status" value="1"/>
</dbReference>
<dbReference type="Pfam" id="PF25917">
    <property type="entry name" value="BSH_RND"/>
    <property type="match status" value="1"/>
</dbReference>
<evidence type="ECO:0000259" key="11">
    <source>
        <dbReference type="Pfam" id="PF25944"/>
    </source>
</evidence>
<proteinExistence type="inferred from homology"/>
<dbReference type="RefSeq" id="WP_132259398.1">
    <property type="nucleotide sequence ID" value="NZ_SLZQ01000009.1"/>
</dbReference>
<dbReference type="InterPro" id="IPR006143">
    <property type="entry name" value="RND_pump_MFP"/>
</dbReference>
<keyword evidence="5" id="KW-0997">Cell inner membrane</keyword>
<organism evidence="13 14">
    <name type="scientific">Paucimonas lemoignei</name>
    <name type="common">Pseudomonas lemoignei</name>
    <dbReference type="NCBI Taxonomy" id="29443"/>
    <lineage>
        <taxon>Bacteria</taxon>
        <taxon>Pseudomonadati</taxon>
        <taxon>Pseudomonadota</taxon>
        <taxon>Betaproteobacteria</taxon>
        <taxon>Burkholderiales</taxon>
        <taxon>Burkholderiaceae</taxon>
        <taxon>Paucimonas</taxon>
    </lineage>
</organism>
<dbReference type="Proteomes" id="UP000295382">
    <property type="component" value="Unassembled WGS sequence"/>
</dbReference>
<evidence type="ECO:0000259" key="10">
    <source>
        <dbReference type="Pfam" id="PF25917"/>
    </source>
</evidence>
<dbReference type="PANTHER" id="PTHR30469">
    <property type="entry name" value="MULTIDRUG RESISTANCE PROTEIN MDTA"/>
    <property type="match status" value="1"/>
</dbReference>
<protein>
    <submittedName>
        <fullName evidence="13">RND family efflux transporter MFP subunit</fullName>
    </submittedName>
</protein>
<evidence type="ECO:0000313" key="14">
    <source>
        <dbReference type="Proteomes" id="UP000295382"/>
    </source>
</evidence>
<evidence type="ECO:0000256" key="2">
    <source>
        <dbReference type="ARBA" id="ARBA00009477"/>
    </source>
</evidence>
<reference evidence="13 14" key="1">
    <citation type="submission" date="2019-03" db="EMBL/GenBank/DDBJ databases">
        <title>Genomic Encyclopedia of Type Strains, Phase IV (KMG-IV): sequencing the most valuable type-strain genomes for metagenomic binning, comparative biology and taxonomic classification.</title>
        <authorList>
            <person name="Goeker M."/>
        </authorList>
    </citation>
    <scope>NUCLEOTIDE SEQUENCE [LARGE SCALE GENOMIC DNA]</scope>
    <source>
        <strain evidence="13 14">DSM 7445</strain>
    </source>
</reference>
<dbReference type="Pfam" id="PF25944">
    <property type="entry name" value="Beta-barrel_RND"/>
    <property type="match status" value="1"/>
</dbReference>
<dbReference type="Gene3D" id="2.40.50.100">
    <property type="match status" value="1"/>
</dbReference>
<feature type="domain" description="Multidrug resistance protein MdtA-like beta-barrel" evidence="11">
    <location>
        <begin position="213"/>
        <end position="291"/>
    </location>
</feature>
<keyword evidence="6 8" id="KW-0472">Membrane</keyword>
<evidence type="ECO:0000313" key="13">
    <source>
        <dbReference type="EMBL" id="TCS35717.1"/>
    </source>
</evidence>
<keyword evidence="4" id="KW-1003">Cell membrane</keyword>
<feature type="transmembrane region" description="Helical" evidence="8">
    <location>
        <begin position="7"/>
        <end position="25"/>
    </location>
</feature>
<dbReference type="AlphaFoldDB" id="A0A4R3HRH9"/>
<dbReference type="Gene3D" id="2.40.30.170">
    <property type="match status" value="1"/>
</dbReference>
<evidence type="ECO:0000256" key="5">
    <source>
        <dbReference type="ARBA" id="ARBA00022519"/>
    </source>
</evidence>
<dbReference type="SUPFAM" id="SSF111369">
    <property type="entry name" value="HlyD-like secretion proteins"/>
    <property type="match status" value="1"/>
</dbReference>
<evidence type="ECO:0000256" key="8">
    <source>
        <dbReference type="SAM" id="Phobius"/>
    </source>
</evidence>
<dbReference type="Gene3D" id="2.40.420.20">
    <property type="match status" value="1"/>
</dbReference>
<evidence type="ECO:0000256" key="6">
    <source>
        <dbReference type="ARBA" id="ARBA00023136"/>
    </source>
</evidence>
<evidence type="ECO:0000256" key="3">
    <source>
        <dbReference type="ARBA" id="ARBA00022448"/>
    </source>
</evidence>
<keyword evidence="14" id="KW-1185">Reference proteome</keyword>
<evidence type="ECO:0000259" key="9">
    <source>
        <dbReference type="Pfam" id="PF25876"/>
    </source>
</evidence>
<feature type="compositionally biased region" description="Basic and acidic residues" evidence="7">
    <location>
        <begin position="383"/>
        <end position="392"/>
    </location>
</feature>
<dbReference type="PRINTS" id="PR01490">
    <property type="entry name" value="RTXTOXIND"/>
</dbReference>
<feature type="domain" description="Multidrug resistance protein MdtA-like barrel-sandwich hybrid" evidence="10">
    <location>
        <begin position="67"/>
        <end position="199"/>
    </location>
</feature>
<dbReference type="InterPro" id="IPR058625">
    <property type="entry name" value="MdtA-like_BSH"/>
</dbReference>
<evidence type="ECO:0000259" key="12">
    <source>
        <dbReference type="Pfam" id="PF25967"/>
    </source>
</evidence>
<keyword evidence="3" id="KW-0813">Transport</keyword>
<dbReference type="NCBIfam" id="TIGR01730">
    <property type="entry name" value="RND_mfp"/>
    <property type="match status" value="1"/>
</dbReference>
<dbReference type="GO" id="GO:1990281">
    <property type="term" value="C:efflux pump complex"/>
    <property type="evidence" value="ECO:0007669"/>
    <property type="project" value="TreeGrafter"/>
</dbReference>
<gene>
    <name evidence="13" type="ORF">EDC30_10916</name>
</gene>
<dbReference type="GO" id="GO:0015562">
    <property type="term" value="F:efflux transmembrane transporter activity"/>
    <property type="evidence" value="ECO:0007669"/>
    <property type="project" value="TreeGrafter"/>
</dbReference>
<accession>A0A4R3HRH9</accession>
<evidence type="ECO:0000256" key="4">
    <source>
        <dbReference type="ARBA" id="ARBA00022475"/>
    </source>
</evidence>
<name>A0A4R3HRH9_PAULE</name>
<keyword evidence="8" id="KW-0812">Transmembrane</keyword>
<evidence type="ECO:0000256" key="7">
    <source>
        <dbReference type="SAM" id="MobiDB-lite"/>
    </source>
</evidence>
<keyword evidence="8" id="KW-1133">Transmembrane helix</keyword>